<dbReference type="AlphaFoldDB" id="A0A6F8XSD0"/>
<name>A0A6F8XSD0_9ACTN</name>
<dbReference type="Proteomes" id="UP000502508">
    <property type="component" value="Chromosome"/>
</dbReference>
<feature type="signal peptide" evidence="2">
    <location>
        <begin position="1"/>
        <end position="32"/>
    </location>
</feature>
<accession>A0A6F8XSD0</accession>
<keyword evidence="2" id="KW-0732">Signal</keyword>
<feature type="compositionally biased region" description="Pro residues" evidence="1">
    <location>
        <begin position="49"/>
        <end position="60"/>
    </location>
</feature>
<evidence type="ECO:0000256" key="1">
    <source>
        <dbReference type="SAM" id="MobiDB-lite"/>
    </source>
</evidence>
<evidence type="ECO:0000313" key="3">
    <source>
        <dbReference type="EMBL" id="BCB76733.1"/>
    </source>
</evidence>
<protein>
    <submittedName>
        <fullName evidence="3">Uncharacterized protein</fullName>
    </submittedName>
</protein>
<dbReference type="KEGG" id="pfla:Pflav_031430"/>
<feature type="region of interest" description="Disordered" evidence="1">
    <location>
        <begin position="28"/>
        <end position="60"/>
    </location>
</feature>
<reference evidence="3 4" key="2">
    <citation type="submission" date="2020-03" db="EMBL/GenBank/DDBJ databases">
        <authorList>
            <person name="Ichikawa N."/>
            <person name="Kimura A."/>
            <person name="Kitahashi Y."/>
            <person name="Uohara A."/>
        </authorList>
    </citation>
    <scope>NUCLEOTIDE SEQUENCE [LARGE SCALE GENOMIC DNA]</scope>
    <source>
        <strain evidence="3 4">NBRC 107702</strain>
    </source>
</reference>
<feature type="chain" id="PRO_5026214254" evidence="2">
    <location>
        <begin position="33"/>
        <end position="60"/>
    </location>
</feature>
<sequence length="60" mass="5836">MLHTIAGTRRAVAACAALILAAAAAGSPAVPAADRPPTGAILAGTIPLGHPPPQQPTEPH</sequence>
<organism evidence="3 4">
    <name type="scientific">Phytohabitans flavus</name>
    <dbReference type="NCBI Taxonomy" id="1076124"/>
    <lineage>
        <taxon>Bacteria</taxon>
        <taxon>Bacillati</taxon>
        <taxon>Actinomycetota</taxon>
        <taxon>Actinomycetes</taxon>
        <taxon>Micromonosporales</taxon>
        <taxon>Micromonosporaceae</taxon>
    </lineage>
</organism>
<dbReference type="RefSeq" id="WP_173036710.1">
    <property type="nucleotide sequence ID" value="NZ_AP022870.1"/>
</dbReference>
<keyword evidence="4" id="KW-1185">Reference proteome</keyword>
<evidence type="ECO:0000313" key="4">
    <source>
        <dbReference type="Proteomes" id="UP000502508"/>
    </source>
</evidence>
<evidence type="ECO:0000256" key="2">
    <source>
        <dbReference type="SAM" id="SignalP"/>
    </source>
</evidence>
<dbReference type="EMBL" id="AP022870">
    <property type="protein sequence ID" value="BCB76733.1"/>
    <property type="molecule type" value="Genomic_DNA"/>
</dbReference>
<gene>
    <name evidence="3" type="ORF">Pflav_031430</name>
</gene>
<proteinExistence type="predicted"/>
<reference evidence="3 4" key="1">
    <citation type="submission" date="2020-03" db="EMBL/GenBank/DDBJ databases">
        <title>Whole genome shotgun sequence of Phytohabitans flavus NBRC 107702.</title>
        <authorList>
            <person name="Komaki H."/>
            <person name="Tamura T."/>
        </authorList>
    </citation>
    <scope>NUCLEOTIDE SEQUENCE [LARGE SCALE GENOMIC DNA]</scope>
    <source>
        <strain evidence="3 4">NBRC 107702</strain>
    </source>
</reference>